<protein>
    <recommendedName>
        <fullName evidence="4">Glycosyltransferase RgtA/B/C/D-like domain-containing protein</fullName>
    </recommendedName>
</protein>
<evidence type="ECO:0000313" key="2">
    <source>
        <dbReference type="EMBL" id="AKP50457.1"/>
    </source>
</evidence>
<reference evidence="2 3" key="1">
    <citation type="submission" date="2015-07" db="EMBL/GenBank/DDBJ databases">
        <authorList>
            <person name="Kim K.M."/>
        </authorList>
    </citation>
    <scope>NUCLEOTIDE SEQUENCE [LARGE SCALE GENOMIC DNA]</scope>
    <source>
        <strain evidence="2 3">KCTC 12363</strain>
    </source>
</reference>
<sequence>MLEFFKINDPLRMAGILFLFILLQIPYYLMDIPSLQPELAWRLLGQQMAAGNLQYVDIIDNTGPFSALVYWLNGLLFSNSALSFRVFAFLILLFQVYYTNRMLINNNAYEDSNYIPAFVMILLFQLSFDFMTLSPALMGSTFVLLALSRLLSQTTVNTNTVPSILLMGVFAGIAFCFHFPYIAFLPLLIFSGLLINGFSFQQLSLILTAFLLPVVFCALYYFWQDGLSYFIEMYFTLALKIEKIYHVNFKDLSYIFSLPFLIAIVGYLKNNVMRRMTVNQQKHNQLFLLFLLFNIGMFFLMDRISPYQFIGAVPVLTYFISHFFTISKNKLTQTIIGYSFFLIIPLIGYSWTFYLLNDSSFNAYKLKSTKNHDILEGKSVMVLGNELSPYQSAIMASPYLNFRLTEVYFTKLGEMERKTRFYQDLKKMQPEIIIDEAGLFDQWVEGLPKIIPLYTRSNSGLIYRGKQD</sequence>
<dbReference type="STRING" id="320787.CA2015_1003"/>
<dbReference type="KEGG" id="camu:CA2015_1003"/>
<feature type="transmembrane region" description="Helical" evidence="1">
    <location>
        <begin position="70"/>
        <end position="94"/>
    </location>
</feature>
<feature type="transmembrane region" description="Helical" evidence="1">
    <location>
        <begin position="164"/>
        <end position="191"/>
    </location>
</feature>
<feature type="transmembrane region" description="Helical" evidence="1">
    <location>
        <begin position="252"/>
        <end position="272"/>
    </location>
</feature>
<accession>A0A0H4PQD3</accession>
<proteinExistence type="predicted"/>
<name>A0A0H4PQD3_9BACT</name>
<evidence type="ECO:0008006" key="4">
    <source>
        <dbReference type="Google" id="ProtNLM"/>
    </source>
</evidence>
<keyword evidence="3" id="KW-1185">Reference proteome</keyword>
<gene>
    <name evidence="2" type="ORF">CA2015_1003</name>
</gene>
<feature type="transmembrane region" description="Helical" evidence="1">
    <location>
        <begin position="203"/>
        <end position="223"/>
    </location>
</feature>
<dbReference type="Proteomes" id="UP000036520">
    <property type="component" value="Chromosome"/>
</dbReference>
<keyword evidence="1" id="KW-0812">Transmembrane</keyword>
<keyword evidence="1" id="KW-1133">Transmembrane helix</keyword>
<keyword evidence="1" id="KW-0472">Membrane</keyword>
<dbReference type="AlphaFoldDB" id="A0A0H4PQD3"/>
<evidence type="ECO:0000313" key="3">
    <source>
        <dbReference type="Proteomes" id="UP000036520"/>
    </source>
</evidence>
<evidence type="ECO:0000256" key="1">
    <source>
        <dbReference type="SAM" id="Phobius"/>
    </source>
</evidence>
<organism evidence="2 3">
    <name type="scientific">Cyclobacterium amurskyense</name>
    <dbReference type="NCBI Taxonomy" id="320787"/>
    <lineage>
        <taxon>Bacteria</taxon>
        <taxon>Pseudomonadati</taxon>
        <taxon>Bacteroidota</taxon>
        <taxon>Cytophagia</taxon>
        <taxon>Cytophagales</taxon>
        <taxon>Cyclobacteriaceae</taxon>
        <taxon>Cyclobacterium</taxon>
    </lineage>
</organism>
<feature type="transmembrane region" description="Helical" evidence="1">
    <location>
        <begin position="336"/>
        <end position="356"/>
    </location>
</feature>
<feature type="transmembrane region" description="Helical" evidence="1">
    <location>
        <begin position="12"/>
        <end position="29"/>
    </location>
</feature>
<feature type="transmembrane region" description="Helical" evidence="1">
    <location>
        <begin position="115"/>
        <end position="144"/>
    </location>
</feature>
<feature type="transmembrane region" description="Helical" evidence="1">
    <location>
        <begin position="307"/>
        <end position="324"/>
    </location>
</feature>
<feature type="transmembrane region" description="Helical" evidence="1">
    <location>
        <begin position="284"/>
        <end position="301"/>
    </location>
</feature>
<dbReference type="EMBL" id="CP012040">
    <property type="protein sequence ID" value="AKP50457.1"/>
    <property type="molecule type" value="Genomic_DNA"/>
</dbReference>